<dbReference type="Proteomes" id="UP000196027">
    <property type="component" value="Chromosome"/>
</dbReference>
<dbReference type="Pfam" id="PF13302">
    <property type="entry name" value="Acetyltransf_3"/>
    <property type="match status" value="1"/>
</dbReference>
<dbReference type="AlphaFoldDB" id="A0A1Y0I7I7"/>
<sequence length="171" mass="19551">MIIGMVIEFVRLNLISCADIVRLHNDQQVLRHLPLAGEKFDIATSRKWIESKEQQWREHGIGPLAIQIDGQFAGWGGFQMELGNADLALVLFPVYWGKGVVICRMFIRKAFEEYNLESITALLPVSRTKTKGMQRLGFKPEGAVDIEGHQFIRYRLLKKDTRPHAIDEGDM</sequence>
<organism evidence="2 3">
    <name type="scientific">Oleiphilus messinensis</name>
    <dbReference type="NCBI Taxonomy" id="141451"/>
    <lineage>
        <taxon>Bacteria</taxon>
        <taxon>Pseudomonadati</taxon>
        <taxon>Pseudomonadota</taxon>
        <taxon>Gammaproteobacteria</taxon>
        <taxon>Oceanospirillales</taxon>
        <taxon>Oleiphilaceae</taxon>
        <taxon>Oleiphilus</taxon>
    </lineage>
</organism>
<evidence type="ECO:0000313" key="3">
    <source>
        <dbReference type="Proteomes" id="UP000196027"/>
    </source>
</evidence>
<feature type="domain" description="N-acetyltransferase" evidence="1">
    <location>
        <begin position="7"/>
        <end position="159"/>
    </location>
</feature>
<protein>
    <submittedName>
        <fullName evidence="2">N-acetyltransferase GCN5</fullName>
    </submittedName>
</protein>
<dbReference type="EMBL" id="CP021425">
    <property type="protein sequence ID" value="ARU56411.1"/>
    <property type="molecule type" value="Genomic_DNA"/>
</dbReference>
<dbReference type="GO" id="GO:0016747">
    <property type="term" value="F:acyltransferase activity, transferring groups other than amino-acyl groups"/>
    <property type="evidence" value="ECO:0007669"/>
    <property type="project" value="InterPro"/>
</dbReference>
<proteinExistence type="predicted"/>
<reference evidence="2 3" key="1">
    <citation type="submission" date="2017-05" db="EMBL/GenBank/DDBJ databases">
        <title>Genomic insights into alkan degradation activity of Oleiphilus messinensis.</title>
        <authorList>
            <person name="Kozyavkin S.A."/>
            <person name="Slesarev A.I."/>
            <person name="Golyshin P.N."/>
            <person name="Korzhenkov A."/>
            <person name="Golyshina O.N."/>
            <person name="Toshchakov S.V."/>
        </authorList>
    </citation>
    <scope>NUCLEOTIDE SEQUENCE [LARGE SCALE GENOMIC DNA]</scope>
    <source>
        <strain evidence="2 3">ME102</strain>
    </source>
</reference>
<dbReference type="KEGG" id="ome:OLMES_2348"/>
<dbReference type="InterPro" id="IPR000182">
    <property type="entry name" value="GNAT_dom"/>
</dbReference>
<dbReference type="SUPFAM" id="SSF55729">
    <property type="entry name" value="Acyl-CoA N-acyltransferases (Nat)"/>
    <property type="match status" value="1"/>
</dbReference>
<keyword evidence="3" id="KW-1185">Reference proteome</keyword>
<keyword evidence="2" id="KW-0808">Transferase</keyword>
<dbReference type="PROSITE" id="PS51186">
    <property type="entry name" value="GNAT"/>
    <property type="match status" value="1"/>
</dbReference>
<evidence type="ECO:0000259" key="1">
    <source>
        <dbReference type="PROSITE" id="PS51186"/>
    </source>
</evidence>
<dbReference type="InterPro" id="IPR016181">
    <property type="entry name" value="Acyl_CoA_acyltransferase"/>
</dbReference>
<dbReference type="Gene3D" id="3.40.630.30">
    <property type="match status" value="1"/>
</dbReference>
<name>A0A1Y0I7I7_9GAMM</name>
<evidence type="ECO:0000313" key="2">
    <source>
        <dbReference type="EMBL" id="ARU56411.1"/>
    </source>
</evidence>
<accession>A0A1Y0I7I7</accession>
<gene>
    <name evidence="2" type="ORF">OLMES_2348</name>
</gene>